<sequence length="363" mass="40773">MDKGRWLSKAFYTSFYVAIGALFPYLPVYFKQLRLSSHQNGILIGIRPLIQFCVTPLWGACADRFCKSKGIFLMSVLGWLVSNFLLSLVPTTDEPGRCELYNNNNSKYNTYNDGDNREISLPKSHTSSLKFTRNFSYSKMVTHQHTRKYDFYSRVSPYLDTTVPFFPITFRDLKDVCNVTIHNHDKEEEGLRINNDLKDQTEVASSEHSAQKPPQDFTSALATGVEYVECDSKEFLFLLLVTIIGTAIAAPAQAFADTVTLQSLNGETHKYGRVRLWGSLGWGIGGFSVGAAVSANYHTNQCGETVIDYMPCFYVYAAAMSVAFVCATQFQFDQPFVKEEQEVNVVDGSKTQKILQGLKSEIG</sequence>
<feature type="transmembrane region" description="Helical" evidence="6">
    <location>
        <begin position="42"/>
        <end position="59"/>
    </location>
</feature>
<comment type="subcellular location">
    <subcellularLocation>
        <location evidence="1">Membrane</location>
        <topology evidence="1">Multi-pass membrane protein</topology>
    </subcellularLocation>
</comment>
<dbReference type="InterPro" id="IPR051717">
    <property type="entry name" value="MFS_MFSD6"/>
</dbReference>
<gene>
    <name evidence="8" type="primary">MFSD6</name>
    <name evidence="8" type="ORF">AWC38_SpisGene8428</name>
</gene>
<evidence type="ECO:0000259" key="7">
    <source>
        <dbReference type="Pfam" id="PF12832"/>
    </source>
</evidence>
<dbReference type="SUPFAM" id="SSF103473">
    <property type="entry name" value="MFS general substrate transporter"/>
    <property type="match status" value="1"/>
</dbReference>
<evidence type="ECO:0000313" key="9">
    <source>
        <dbReference type="Proteomes" id="UP000225706"/>
    </source>
</evidence>
<comment type="caution">
    <text evidence="8">The sequence shown here is derived from an EMBL/GenBank/DDBJ whole genome shotgun (WGS) entry which is preliminary data.</text>
</comment>
<keyword evidence="9" id="KW-1185">Reference proteome</keyword>
<dbReference type="PANTHER" id="PTHR16172:SF2">
    <property type="entry name" value="MAJOR FACILITATOR SUPERFAMILY DOMAIN-CONTAINING PROTEIN 6"/>
    <property type="match status" value="1"/>
</dbReference>
<dbReference type="GO" id="GO:0016020">
    <property type="term" value="C:membrane"/>
    <property type="evidence" value="ECO:0007669"/>
    <property type="project" value="UniProtKB-SubCell"/>
</dbReference>
<evidence type="ECO:0000256" key="1">
    <source>
        <dbReference type="ARBA" id="ARBA00004141"/>
    </source>
</evidence>
<protein>
    <submittedName>
        <fullName evidence="8">Major facilitator superfamily domain-containing protein 6</fullName>
    </submittedName>
</protein>
<comment type="similarity">
    <text evidence="2">Belongs to the major facilitator superfamily. MFSD6 family.</text>
</comment>
<dbReference type="AlphaFoldDB" id="A0A2B4SAE9"/>
<feature type="domain" description="Major facilitator superfamily associated" evidence="7">
    <location>
        <begin position="7"/>
        <end position="334"/>
    </location>
</feature>
<dbReference type="Proteomes" id="UP000225706">
    <property type="component" value="Unassembled WGS sequence"/>
</dbReference>
<dbReference type="PANTHER" id="PTHR16172">
    <property type="entry name" value="MAJOR FACILITATOR SUPERFAMILY DOMAIN-CONTAINING PROTEIN 6-LIKE"/>
    <property type="match status" value="1"/>
</dbReference>
<feature type="transmembrane region" description="Helical" evidence="6">
    <location>
        <begin position="276"/>
        <end position="293"/>
    </location>
</feature>
<evidence type="ECO:0000256" key="3">
    <source>
        <dbReference type="ARBA" id="ARBA00022692"/>
    </source>
</evidence>
<evidence type="ECO:0000256" key="5">
    <source>
        <dbReference type="ARBA" id="ARBA00023136"/>
    </source>
</evidence>
<organism evidence="8 9">
    <name type="scientific">Stylophora pistillata</name>
    <name type="common">Smooth cauliflower coral</name>
    <dbReference type="NCBI Taxonomy" id="50429"/>
    <lineage>
        <taxon>Eukaryota</taxon>
        <taxon>Metazoa</taxon>
        <taxon>Cnidaria</taxon>
        <taxon>Anthozoa</taxon>
        <taxon>Hexacorallia</taxon>
        <taxon>Scleractinia</taxon>
        <taxon>Astrocoeniina</taxon>
        <taxon>Pocilloporidae</taxon>
        <taxon>Stylophora</taxon>
    </lineage>
</organism>
<evidence type="ECO:0000256" key="6">
    <source>
        <dbReference type="SAM" id="Phobius"/>
    </source>
</evidence>
<feature type="transmembrane region" description="Helical" evidence="6">
    <location>
        <begin position="313"/>
        <end position="332"/>
    </location>
</feature>
<feature type="transmembrane region" description="Helical" evidence="6">
    <location>
        <begin position="71"/>
        <end position="89"/>
    </location>
</feature>
<accession>A0A2B4SAE9</accession>
<feature type="transmembrane region" description="Helical" evidence="6">
    <location>
        <begin position="235"/>
        <end position="256"/>
    </location>
</feature>
<keyword evidence="4 6" id="KW-1133">Transmembrane helix</keyword>
<dbReference type="Gene3D" id="1.20.1250.20">
    <property type="entry name" value="MFS general substrate transporter like domains"/>
    <property type="match status" value="2"/>
</dbReference>
<evidence type="ECO:0000256" key="4">
    <source>
        <dbReference type="ARBA" id="ARBA00022989"/>
    </source>
</evidence>
<keyword evidence="3 6" id="KW-0812">Transmembrane</keyword>
<proteinExistence type="inferred from homology"/>
<reference evidence="9" key="1">
    <citation type="journal article" date="2017" name="bioRxiv">
        <title>Comparative analysis of the genomes of Stylophora pistillata and Acropora digitifera provides evidence for extensive differences between species of corals.</title>
        <authorList>
            <person name="Voolstra C.R."/>
            <person name="Li Y."/>
            <person name="Liew Y.J."/>
            <person name="Baumgarten S."/>
            <person name="Zoccola D."/>
            <person name="Flot J.-F."/>
            <person name="Tambutte S."/>
            <person name="Allemand D."/>
            <person name="Aranda M."/>
        </authorList>
    </citation>
    <scope>NUCLEOTIDE SEQUENCE [LARGE SCALE GENOMIC DNA]</scope>
</reference>
<evidence type="ECO:0000256" key="2">
    <source>
        <dbReference type="ARBA" id="ARBA00005241"/>
    </source>
</evidence>
<evidence type="ECO:0000313" key="8">
    <source>
        <dbReference type="EMBL" id="PFX26861.1"/>
    </source>
</evidence>
<dbReference type="InterPro" id="IPR024989">
    <property type="entry name" value="MFS_assoc_dom"/>
</dbReference>
<dbReference type="Pfam" id="PF12832">
    <property type="entry name" value="MFS_1_like"/>
    <property type="match status" value="1"/>
</dbReference>
<dbReference type="InterPro" id="IPR036259">
    <property type="entry name" value="MFS_trans_sf"/>
</dbReference>
<feature type="transmembrane region" description="Helical" evidence="6">
    <location>
        <begin position="12"/>
        <end position="30"/>
    </location>
</feature>
<keyword evidence="5 6" id="KW-0472">Membrane</keyword>
<name>A0A2B4SAE9_STYPI</name>
<dbReference type="OrthoDB" id="5989317at2759"/>
<dbReference type="EMBL" id="LSMT01000116">
    <property type="protein sequence ID" value="PFX26861.1"/>
    <property type="molecule type" value="Genomic_DNA"/>
</dbReference>